<evidence type="ECO:0000256" key="10">
    <source>
        <dbReference type="ARBA" id="ARBA00048028"/>
    </source>
</evidence>
<dbReference type="GeneTree" id="ENSGT00940000154156"/>
<comment type="activity regulation">
    <text evidence="11">Mycophenolic acid (MPA) is a non-competitive inhibitor that prevents formation of the closed enzyme conformation by binding to the same site as the amobile flap. In contrast, mizoribine monophosphate (MZP) is a competitive inhibitor that induces the closed conformation. MPA is a potent inhibitor of mammalian IMPDHs but a poor inhibitor of the bacterial enzymes. MZP is a more potent inhibitor of bacterial IMPDH.</text>
</comment>
<comment type="cofactor">
    <cofactor evidence="11">
        <name>K(+)</name>
        <dbReference type="ChEBI" id="CHEBI:29103"/>
    </cofactor>
</comment>
<dbReference type="Gene3D" id="3.20.20.70">
    <property type="entry name" value="Aldolase class I"/>
    <property type="match status" value="2"/>
</dbReference>
<organism evidence="15 16">
    <name type="scientific">Electrophorus electricus</name>
    <name type="common">Electric eel</name>
    <name type="synonym">Gymnotus electricus</name>
    <dbReference type="NCBI Taxonomy" id="8005"/>
    <lineage>
        <taxon>Eukaryota</taxon>
        <taxon>Metazoa</taxon>
        <taxon>Chordata</taxon>
        <taxon>Craniata</taxon>
        <taxon>Vertebrata</taxon>
        <taxon>Euteleostomi</taxon>
        <taxon>Actinopterygii</taxon>
        <taxon>Neopterygii</taxon>
        <taxon>Teleostei</taxon>
        <taxon>Ostariophysi</taxon>
        <taxon>Gymnotiformes</taxon>
        <taxon>Gymnotoidei</taxon>
        <taxon>Gymnotidae</taxon>
        <taxon>Electrophorus</taxon>
    </lineage>
</organism>
<dbReference type="InterPro" id="IPR000644">
    <property type="entry name" value="CBS_dom"/>
</dbReference>
<dbReference type="PROSITE" id="PS51371">
    <property type="entry name" value="CBS"/>
    <property type="match status" value="2"/>
</dbReference>
<feature type="binding site" evidence="11">
    <location>
        <position position="414"/>
    </location>
    <ligand>
        <name>IMP</name>
        <dbReference type="ChEBI" id="CHEBI:58053"/>
    </ligand>
</feature>
<keyword evidence="11" id="KW-0963">Cytoplasm</keyword>
<comment type="subunit">
    <text evidence="11">Homotetramer.</text>
</comment>
<gene>
    <name evidence="15" type="primary">IMPDH1</name>
    <name evidence="11" type="synonym">IMPDH</name>
</gene>
<evidence type="ECO:0000256" key="8">
    <source>
        <dbReference type="ARBA" id="ARBA00024330"/>
    </source>
</evidence>
<reference evidence="16" key="2">
    <citation type="journal article" date="2017" name="Sci. Adv.">
        <title>A tail of two voltages: Proteomic comparison of the three electric organs of the electric eel.</title>
        <authorList>
            <person name="Traeger L.L."/>
            <person name="Sabat G."/>
            <person name="Barrett-Wilt G.A."/>
            <person name="Wells G.B."/>
            <person name="Sussman M.R."/>
        </authorList>
    </citation>
    <scope>NUCLEOTIDE SEQUENCE [LARGE SCALE GENOMIC DNA]</scope>
</reference>
<keyword evidence="11" id="KW-0630">Potassium</keyword>
<keyword evidence="2 11" id="KW-0332">GMP biosynthesis</keyword>
<feature type="binding site" evidence="11">
    <location>
        <begin position="360"/>
        <end position="361"/>
    </location>
    <ligand>
        <name>IMP</name>
        <dbReference type="ChEBI" id="CHEBI:58053"/>
    </ligand>
</feature>
<feature type="binding site" evidence="11">
    <location>
        <begin position="337"/>
        <end position="339"/>
    </location>
    <ligand>
        <name>IMP</name>
        <dbReference type="ChEBI" id="CHEBI:58053"/>
    </ligand>
</feature>
<dbReference type="PIRSF" id="PIRSF000130">
    <property type="entry name" value="IMPDH"/>
    <property type="match status" value="1"/>
</dbReference>
<dbReference type="Pfam" id="PF00571">
    <property type="entry name" value="CBS"/>
    <property type="match status" value="2"/>
</dbReference>
<dbReference type="GO" id="GO:0006177">
    <property type="term" value="P:GMP biosynthetic process"/>
    <property type="evidence" value="ECO:0007669"/>
    <property type="project" value="UniProtKB-UniRule"/>
</dbReference>
<keyword evidence="7 11" id="KW-0539">Nucleus</keyword>
<keyword evidence="1 11" id="KW-0479">Metal-binding</keyword>
<dbReference type="SUPFAM" id="SSF51412">
    <property type="entry name" value="Inosine monophosphate dehydrogenase (IMPDH)"/>
    <property type="match status" value="2"/>
</dbReference>
<evidence type="ECO:0000256" key="13">
    <source>
        <dbReference type="PROSITE-ProRule" id="PRU00703"/>
    </source>
</evidence>
<comment type="subcellular location">
    <subcellularLocation>
        <location evidence="11">Cytoplasm</location>
    </subcellularLocation>
    <subcellularLocation>
        <location evidence="11">Nucleus</location>
    </subcellularLocation>
</comment>
<reference evidence="15" key="5">
    <citation type="submission" date="2025-09" db="UniProtKB">
        <authorList>
            <consortium name="Ensembl"/>
        </authorList>
    </citation>
    <scope>IDENTIFICATION</scope>
</reference>
<reference evidence="15" key="3">
    <citation type="submission" date="2020-05" db="EMBL/GenBank/DDBJ databases">
        <title>Electrophorus electricus (electric eel) genome, fEleEle1, primary haplotype.</title>
        <authorList>
            <person name="Myers G."/>
            <person name="Meyer A."/>
            <person name="Fedrigo O."/>
            <person name="Formenti G."/>
            <person name="Rhie A."/>
            <person name="Tracey A."/>
            <person name="Sims Y."/>
            <person name="Jarvis E.D."/>
        </authorList>
    </citation>
    <scope>NUCLEOTIDE SEQUENCE [LARGE SCALE GENOMIC DNA]</scope>
</reference>
<evidence type="ECO:0000256" key="11">
    <source>
        <dbReference type="HAMAP-Rule" id="MF_03156"/>
    </source>
</evidence>
<evidence type="ECO:0000259" key="14">
    <source>
        <dbReference type="PROSITE" id="PS51371"/>
    </source>
</evidence>
<dbReference type="EC" id="1.1.1.205" evidence="11"/>
<protein>
    <recommendedName>
        <fullName evidence="11">Inosine-5'-monophosphate dehydrogenase</fullName>
        <shortName evidence="11">IMP dehydrogenase</shortName>
        <shortName evidence="11">IMPD</shortName>
        <shortName evidence="11">IMPDH</shortName>
        <ecNumber evidence="11">1.1.1.205</ecNumber>
    </recommendedName>
</protein>
<keyword evidence="16" id="KW-1185">Reference proteome</keyword>
<comment type="caution">
    <text evidence="11">Lacks conserved residue(s) required for the propagation of feature annotation.</text>
</comment>
<dbReference type="UniPathway" id="UPA00601">
    <property type="reaction ID" value="UER00295"/>
</dbReference>
<evidence type="ECO:0000313" key="16">
    <source>
        <dbReference type="Proteomes" id="UP000314983"/>
    </source>
</evidence>
<reference evidence="16" key="1">
    <citation type="journal article" date="2014" name="Science">
        <title>Nonhuman genetics. Genomic basis for the convergent evolution of electric organs.</title>
        <authorList>
            <person name="Gallant J.R."/>
            <person name="Traeger L.L."/>
            <person name="Volkening J.D."/>
            <person name="Moffett H."/>
            <person name="Chen P.H."/>
            <person name="Novina C.D."/>
            <person name="Phillips G.N.Jr."/>
            <person name="Anand R."/>
            <person name="Wells G.B."/>
            <person name="Pinch M."/>
            <person name="Guth R."/>
            <person name="Unguez G.A."/>
            <person name="Albert J.S."/>
            <person name="Zakon H.H."/>
            <person name="Samanta M.P."/>
            <person name="Sussman M.R."/>
        </authorList>
    </citation>
    <scope>NUCLEOTIDE SEQUENCE [LARGE SCALE GENOMIC DNA]</scope>
</reference>
<dbReference type="GO" id="GO:0005737">
    <property type="term" value="C:cytoplasm"/>
    <property type="evidence" value="ECO:0007669"/>
    <property type="project" value="UniProtKB-SubCell"/>
</dbReference>
<evidence type="ECO:0000256" key="12">
    <source>
        <dbReference type="PIRSR" id="PIRSR000130-3"/>
    </source>
</evidence>
<dbReference type="GO" id="GO:0003938">
    <property type="term" value="F:IMP dehydrogenase activity"/>
    <property type="evidence" value="ECO:0007669"/>
    <property type="project" value="UniProtKB-UniRule"/>
</dbReference>
<dbReference type="InterPro" id="IPR013785">
    <property type="entry name" value="Aldolase_TIM"/>
</dbReference>
<evidence type="ECO:0000256" key="1">
    <source>
        <dbReference type="ARBA" id="ARBA00022723"/>
    </source>
</evidence>
<dbReference type="InterPro" id="IPR005990">
    <property type="entry name" value="IMP_DH"/>
</dbReference>
<dbReference type="SMART" id="SM01240">
    <property type="entry name" value="IMPDH"/>
    <property type="match status" value="1"/>
</dbReference>
<dbReference type="InterPro" id="IPR001093">
    <property type="entry name" value="IMP_DH_GMPRt"/>
</dbReference>
<dbReference type="PANTHER" id="PTHR11911">
    <property type="entry name" value="INOSINE-5-MONOPHOSPHATE DEHYDROGENASE RELATED"/>
    <property type="match status" value="1"/>
</dbReference>
<comment type="catalytic activity">
    <reaction evidence="10 11">
        <text>IMP + NAD(+) + H2O = XMP + NADH + H(+)</text>
        <dbReference type="Rhea" id="RHEA:11708"/>
        <dbReference type="ChEBI" id="CHEBI:15377"/>
        <dbReference type="ChEBI" id="CHEBI:15378"/>
        <dbReference type="ChEBI" id="CHEBI:57464"/>
        <dbReference type="ChEBI" id="CHEBI:57540"/>
        <dbReference type="ChEBI" id="CHEBI:57945"/>
        <dbReference type="ChEBI" id="CHEBI:58053"/>
        <dbReference type="EC" id="1.1.1.205"/>
    </reaction>
</comment>
<keyword evidence="3 11" id="KW-0658">Purine biosynthesis</keyword>
<dbReference type="CDD" id="cd00381">
    <property type="entry name" value="IMPDH"/>
    <property type="match status" value="1"/>
</dbReference>
<proteinExistence type="inferred from homology"/>
<evidence type="ECO:0000256" key="5">
    <source>
        <dbReference type="ARBA" id="ARBA00023027"/>
    </source>
</evidence>
<feature type="active site" description="Proton acceptor" evidence="11">
    <location>
        <position position="402"/>
    </location>
</feature>
<feature type="domain" description="CBS" evidence="14">
    <location>
        <begin position="179"/>
        <end position="237"/>
    </location>
</feature>
<dbReference type="AlphaFoldDB" id="A0A4W4F5Y9"/>
<name>A0A4W4F5Y9_ELEEL</name>
<dbReference type="Pfam" id="PF00478">
    <property type="entry name" value="IMPDH"/>
    <property type="match status" value="2"/>
</dbReference>
<sequence length="522" mass="56440">MADYLISGGTGYVPEDGLTAQQLFAIGDGLTYNDFLILPGFIDFTSDEVDLTSALTRKITLKTPLISSPMDTVTESSMAIAMALMGGIGIIHHNCTPEFQANEVRKVKKFEQGFITDPVVMSPQHTVGDVFEAKVRHGFSGIPVTETGKMGSKLVGIVTSRDIDFLSEKDYDRLLEEAMTKREDLVVAPAGVTLKEANDILQRSKKGKLPIVNDSDELVAIIARTDLKKNRDYPLASKDSRKQLLCGAAIGTREDDKYRLDLLVQAGVDVVVLDSSQGNSVFQISMINYIKQKYPELQVVGGNGEVEVVMACGRPQGTSVYKVAEYARRFGVPVIADGGIQTVGHVVKALALGASTVMMGSLLAATTEAPGEYFFSDGVRLKKYRGMGSLDAMEKNSGSQKRYFSEGDKVKVAQGVSGSVQDKGSIHKFVPYLIAGIQHGCQDIGAKSLSILRSMMYSGELKFEKRTMSAQVEGGVHDLHSPLQLHPIGVLPILGTPGSKGFFSMKEIMVFSKTASITPCDK</sequence>
<feature type="binding site" evidence="11">
    <location>
        <begin position="384"/>
        <end position="388"/>
    </location>
    <ligand>
        <name>IMP</name>
        <dbReference type="ChEBI" id="CHEBI:58053"/>
    </ligand>
</feature>
<reference evidence="15" key="4">
    <citation type="submission" date="2025-08" db="UniProtKB">
        <authorList>
            <consortium name="Ensembl"/>
        </authorList>
    </citation>
    <scope>IDENTIFICATION</scope>
</reference>
<comment type="function">
    <text evidence="9">Catalyzes the conversion of inosine 5'-phosphate (IMP) to xanthosine 5'-phosphate (XMP), the first committed and rate-limiting step in the de novo synthesis of guanine nucleotides, and therefore plays an important role in the regulation of cell growth. Could also have a single-stranded nucleic acid-binding activity and could play a role in RNA and/or DNA metabolism. It may also have a role in the development of malignancy and the growth progression of some tumors.</text>
</comment>
<comment type="similarity">
    <text evidence="11">Belongs to the IMPDH/GMPR family.</text>
</comment>
<keyword evidence="5 11" id="KW-0520">NAD</keyword>
<dbReference type="FunFam" id="3.20.20.70:FF:000424">
    <property type="entry name" value="Inosine-5'-monophosphate dehydrogenase 2"/>
    <property type="match status" value="2"/>
</dbReference>
<dbReference type="GO" id="GO:0006183">
    <property type="term" value="P:GTP biosynthetic process"/>
    <property type="evidence" value="ECO:0007669"/>
    <property type="project" value="TreeGrafter"/>
</dbReference>
<feature type="binding site" evidence="11 12">
    <location>
        <begin position="274"/>
        <end position="276"/>
    </location>
    <ligand>
        <name>NAD(+)</name>
        <dbReference type="ChEBI" id="CHEBI:57540"/>
    </ligand>
</feature>
<accession>A0A4W4F5Y9</accession>
<evidence type="ECO:0000256" key="9">
    <source>
        <dbReference type="ARBA" id="ARBA00046101"/>
    </source>
</evidence>
<evidence type="ECO:0000256" key="2">
    <source>
        <dbReference type="ARBA" id="ARBA00022749"/>
    </source>
</evidence>
<dbReference type="GO" id="GO:0046872">
    <property type="term" value="F:metal ion binding"/>
    <property type="evidence" value="ECO:0007669"/>
    <property type="project" value="UniProtKB-UniRule"/>
</dbReference>
<feature type="domain" description="CBS" evidence="14">
    <location>
        <begin position="114"/>
        <end position="173"/>
    </location>
</feature>
<dbReference type="Proteomes" id="UP000314983">
    <property type="component" value="Chromosome 4"/>
</dbReference>
<dbReference type="FunFam" id="3.20.20.70:FF:000364">
    <property type="entry name" value="Inosine-5'-monophosphate dehydrogenase 2"/>
    <property type="match status" value="1"/>
</dbReference>
<evidence type="ECO:0000256" key="3">
    <source>
        <dbReference type="ARBA" id="ARBA00022755"/>
    </source>
</evidence>
<evidence type="ECO:0000256" key="7">
    <source>
        <dbReference type="ARBA" id="ARBA00023242"/>
    </source>
</evidence>
<dbReference type="SMART" id="SM00116">
    <property type="entry name" value="CBS"/>
    <property type="match status" value="2"/>
</dbReference>
<dbReference type="GO" id="GO:0000166">
    <property type="term" value="F:nucleotide binding"/>
    <property type="evidence" value="ECO:0007669"/>
    <property type="project" value="UniProtKB-UniRule"/>
</dbReference>
<comment type="pathway">
    <text evidence="8 11">Purine metabolism; XMP biosynthesis via de novo pathway; XMP from IMP: step 1/1.</text>
</comment>
<evidence type="ECO:0000256" key="6">
    <source>
        <dbReference type="ARBA" id="ARBA00023122"/>
    </source>
</evidence>
<keyword evidence="6 13" id="KW-0129">CBS domain</keyword>
<keyword evidence="4 11" id="KW-0560">Oxidoreductase</keyword>
<dbReference type="HAMAP" id="MF_01964">
    <property type="entry name" value="IMPDH"/>
    <property type="match status" value="1"/>
</dbReference>
<feature type="binding site" evidence="11">
    <location>
        <position position="469"/>
    </location>
    <ligand>
        <name>K(+)</name>
        <dbReference type="ChEBI" id="CHEBI:29103"/>
        <note>ligand shared between two tetrameric partners</note>
    </ligand>
</feature>
<dbReference type="GO" id="GO:0005634">
    <property type="term" value="C:nucleus"/>
    <property type="evidence" value="ECO:0007669"/>
    <property type="project" value="UniProtKB-SubCell"/>
</dbReference>
<dbReference type="CDD" id="cd04601">
    <property type="entry name" value="CBS_pair_IMPDH"/>
    <property type="match status" value="1"/>
</dbReference>
<dbReference type="PANTHER" id="PTHR11911:SF74">
    <property type="entry name" value="INOSINE-5'-MONOPHOSPHATE DEHYDROGENASE 1"/>
    <property type="match status" value="1"/>
</dbReference>
<evidence type="ECO:0000313" key="15">
    <source>
        <dbReference type="Ensembl" id="ENSEEEP00000019106.2"/>
    </source>
</evidence>
<evidence type="ECO:0000256" key="4">
    <source>
        <dbReference type="ARBA" id="ARBA00023002"/>
    </source>
</evidence>
<dbReference type="Ensembl" id="ENSEEET00000019317.2">
    <property type="protein sequence ID" value="ENSEEEP00000019106.2"/>
    <property type="gene ID" value="ENSEEEG00000028795.1"/>
</dbReference>